<reference evidence="4" key="4">
    <citation type="submission" date="2023-08" db="EMBL/GenBank/DDBJ databases">
        <authorList>
            <person name="Sun Q."/>
            <person name="Zhou Y."/>
        </authorList>
    </citation>
    <scope>NUCLEOTIDE SEQUENCE</scope>
    <source>
        <strain evidence="5">CGMCC 1.8884</strain>
        <strain evidence="4">CGMCC 1.8885</strain>
    </source>
</reference>
<comment type="caution">
    <text evidence="4">The sequence shown here is derived from an EMBL/GenBank/DDBJ whole genome shotgun (WGS) entry which is preliminary data.</text>
</comment>
<dbReference type="InterPro" id="IPR001460">
    <property type="entry name" value="PCN-bd_Tpept"/>
</dbReference>
<dbReference type="Proteomes" id="UP000630135">
    <property type="component" value="Unassembled WGS sequence"/>
</dbReference>
<dbReference type="Proteomes" id="UP000652720">
    <property type="component" value="Unassembled WGS sequence"/>
</dbReference>
<reference evidence="4" key="2">
    <citation type="journal article" date="2014" name="Int. J. Syst. Evol. Microbiol.">
        <title>Complete genome sequence of Corynebacterium casei LMG S-19264T (=DSM 44701T), isolated from a smear-ripened cheese.</title>
        <authorList>
            <consortium name="US DOE Joint Genome Institute (JGI-PGF)"/>
            <person name="Walter F."/>
            <person name="Albersmeier A."/>
            <person name="Kalinowski J."/>
            <person name="Ruckert C."/>
        </authorList>
    </citation>
    <scope>NUCLEOTIDE SEQUENCE</scope>
    <source>
        <strain evidence="4">CGMCC 1.8885</strain>
    </source>
</reference>
<dbReference type="InterPro" id="IPR036138">
    <property type="entry name" value="PBP_dimer_sf"/>
</dbReference>
<dbReference type="AlphaFoldDB" id="A0AAV4K2F4"/>
<dbReference type="EMBL" id="BMMA01000001">
    <property type="protein sequence ID" value="GGI70497.1"/>
    <property type="molecule type" value="Genomic_DNA"/>
</dbReference>
<dbReference type="EMBL" id="BMLZ01000012">
    <property type="protein sequence ID" value="GGP29600.1"/>
    <property type="molecule type" value="Genomic_DNA"/>
</dbReference>
<dbReference type="GO" id="GO:0008658">
    <property type="term" value="F:penicillin binding"/>
    <property type="evidence" value="ECO:0007669"/>
    <property type="project" value="InterPro"/>
</dbReference>
<dbReference type="InterPro" id="IPR012338">
    <property type="entry name" value="Beta-lactam/transpept-like"/>
</dbReference>
<dbReference type="GO" id="GO:0005886">
    <property type="term" value="C:plasma membrane"/>
    <property type="evidence" value="ECO:0007669"/>
    <property type="project" value="TreeGrafter"/>
</dbReference>
<dbReference type="Gene3D" id="3.90.1310.10">
    <property type="entry name" value="Penicillin-binding protein 2a (Domain 2)"/>
    <property type="match status" value="1"/>
</dbReference>
<evidence type="ECO:0000313" key="7">
    <source>
        <dbReference type="Proteomes" id="UP000652720"/>
    </source>
</evidence>
<comment type="subcellular location">
    <subcellularLocation>
        <location evidence="1">Membrane</location>
    </subcellularLocation>
</comment>
<name>A0AAV4K2F4_9DEIO</name>
<evidence type="ECO:0000313" key="5">
    <source>
        <dbReference type="EMBL" id="GGP29600.1"/>
    </source>
</evidence>
<dbReference type="Pfam" id="PF00905">
    <property type="entry name" value="Transpeptidase"/>
    <property type="match status" value="1"/>
</dbReference>
<dbReference type="PANTHER" id="PTHR30627:SF1">
    <property type="entry name" value="PEPTIDOGLYCAN D,D-TRANSPEPTIDASE FTSI"/>
    <property type="match status" value="1"/>
</dbReference>
<gene>
    <name evidence="5" type="ORF">GCM10008021_12510</name>
    <name evidence="4" type="ORF">GCM10010914_00790</name>
</gene>
<dbReference type="RefSeq" id="WP_017869612.1">
    <property type="nucleotide sequence ID" value="NZ_BMLZ01000012.1"/>
</dbReference>
<reference evidence="5" key="1">
    <citation type="journal article" date="2014" name="Int. J. Syst. Evol. Microbiol.">
        <title>Complete genome of a new Firmicutes species belonging to the dominant human colonic microbiota ('Ruminococcus bicirculans') reveals two chromosomes and a selective capacity to utilize plant glucans.</title>
        <authorList>
            <consortium name="NISC Comparative Sequencing Program"/>
            <person name="Wegmann U."/>
            <person name="Louis P."/>
            <person name="Goesmann A."/>
            <person name="Henrissat B."/>
            <person name="Duncan S.H."/>
            <person name="Flint H.J."/>
        </authorList>
    </citation>
    <scope>NUCLEOTIDE SEQUENCE</scope>
    <source>
        <strain evidence="5">CGMCC 1.8884</strain>
    </source>
</reference>
<dbReference type="Gene3D" id="3.30.450.330">
    <property type="match status" value="1"/>
</dbReference>
<dbReference type="Gene3D" id="3.40.710.10">
    <property type="entry name" value="DD-peptidase/beta-lactamase superfamily"/>
    <property type="match status" value="1"/>
</dbReference>
<evidence type="ECO:0000313" key="6">
    <source>
        <dbReference type="Proteomes" id="UP000630135"/>
    </source>
</evidence>
<evidence type="ECO:0000259" key="3">
    <source>
        <dbReference type="Pfam" id="PF00905"/>
    </source>
</evidence>
<evidence type="ECO:0000313" key="4">
    <source>
        <dbReference type="EMBL" id="GGI70497.1"/>
    </source>
</evidence>
<dbReference type="InterPro" id="IPR050515">
    <property type="entry name" value="Beta-lactam/transpept"/>
</dbReference>
<sequence>MELKIRSRSRLMQIIALMMFATLVWAYAQIEWGPPNSITVKHQTVRGSVLASDGTVLARTLGDKRVYPQGTLAGQVLGMLGDSGGLEGIERTFDDSLQAGQDVRLTLDPSAQAIAETALARGVQTHQAQYGTVVMLETRTGRVLAAATYPPFDPGNWRGKADTQERVKNRAFLDAYEPGSTMKALTIAAALNDGITTPGTVYDTPMRRHVGGRWGHNIGDAVDHPPSLTTQQVLRYSSNVGMSHIVEGFTYQKLRDYLVAYGFGQKVNLTGAVTAQGILKPIEKWNDLERATNSFGQGVSGTTLQVAAAYNAVANDGLYVSPRLIEGAPAGERHEVVRASSARAVRDMLKNVVVEGKFASIDGYDLSGKTGTAQVATENGYSSSVYKSTYAGFFPSDTPRVTVAVMIHGAQGEYHGSQVAAPVFREIASGMLSEWGTAPEVTASEPAK</sequence>
<dbReference type="PANTHER" id="PTHR30627">
    <property type="entry name" value="PEPTIDOGLYCAN D,D-TRANSPEPTIDASE"/>
    <property type="match status" value="1"/>
</dbReference>
<protein>
    <submittedName>
        <fullName evidence="4">Penicillin-binding protein 2</fullName>
    </submittedName>
</protein>
<reference evidence="6" key="3">
    <citation type="journal article" date="2019" name="Int. J. Syst. Evol. Microbiol.">
        <title>The Global Catalogue of Microorganisms (GCM) 10K type strain sequencing project: providing services to taxonomists for standard genome sequencing and annotation.</title>
        <authorList>
            <consortium name="The Broad Institute Genomics Platform"/>
            <consortium name="The Broad Institute Genome Sequencing Center for Infectious Disease"/>
            <person name="Wu L."/>
            <person name="Ma J."/>
        </authorList>
    </citation>
    <scope>NUCLEOTIDE SEQUENCE [LARGE SCALE GENOMIC DNA]</scope>
    <source>
        <strain evidence="6">CGMCC 1.8884</strain>
    </source>
</reference>
<feature type="domain" description="Penicillin-binding protein transpeptidase" evidence="3">
    <location>
        <begin position="131"/>
        <end position="428"/>
    </location>
</feature>
<proteinExistence type="predicted"/>
<organism evidence="4 7">
    <name type="scientific">Deinococcus wulumuqiensis</name>
    <dbReference type="NCBI Taxonomy" id="980427"/>
    <lineage>
        <taxon>Bacteria</taxon>
        <taxon>Thermotogati</taxon>
        <taxon>Deinococcota</taxon>
        <taxon>Deinococci</taxon>
        <taxon>Deinococcales</taxon>
        <taxon>Deinococcaceae</taxon>
        <taxon>Deinococcus</taxon>
    </lineage>
</organism>
<evidence type="ECO:0000256" key="1">
    <source>
        <dbReference type="ARBA" id="ARBA00004370"/>
    </source>
</evidence>
<dbReference type="SUPFAM" id="SSF56601">
    <property type="entry name" value="beta-lactamase/transpeptidase-like"/>
    <property type="match status" value="1"/>
</dbReference>
<accession>A0AAV4K2F4</accession>
<dbReference type="GO" id="GO:0071555">
    <property type="term" value="P:cell wall organization"/>
    <property type="evidence" value="ECO:0007669"/>
    <property type="project" value="TreeGrafter"/>
</dbReference>
<evidence type="ECO:0000256" key="2">
    <source>
        <dbReference type="ARBA" id="ARBA00023136"/>
    </source>
</evidence>
<keyword evidence="2" id="KW-0472">Membrane</keyword>
<dbReference type="GeneID" id="59163968"/>
<keyword evidence="6" id="KW-1185">Reference proteome</keyword>
<dbReference type="SUPFAM" id="SSF56519">
    <property type="entry name" value="Penicillin binding protein dimerisation domain"/>
    <property type="match status" value="1"/>
</dbReference>